<gene>
    <name evidence="4" type="ORF">Y5W_01669</name>
</gene>
<dbReference type="InterPro" id="IPR049450">
    <property type="entry name" value="ACOT8-like_C"/>
</dbReference>
<evidence type="ECO:0000313" key="5">
    <source>
        <dbReference type="Proteomes" id="UP000662703"/>
    </source>
</evidence>
<evidence type="ECO:0000256" key="1">
    <source>
        <dbReference type="SAM" id="MobiDB-lite"/>
    </source>
</evidence>
<dbReference type="SUPFAM" id="SSF54637">
    <property type="entry name" value="Thioesterase/thiol ester dehydrase-isomerase"/>
    <property type="match status" value="2"/>
</dbReference>
<organism evidence="4 5">
    <name type="scientific">Alloalcanivorax profundimaris</name>
    <dbReference type="NCBI Taxonomy" id="2735259"/>
    <lineage>
        <taxon>Bacteria</taxon>
        <taxon>Pseudomonadati</taxon>
        <taxon>Pseudomonadota</taxon>
        <taxon>Gammaproteobacteria</taxon>
        <taxon>Oceanospirillales</taxon>
        <taxon>Alcanivoracaceae</taxon>
        <taxon>Alloalcanivorax</taxon>
    </lineage>
</organism>
<feature type="domain" description="Acyl-CoA thioesterase-like N-terminal HotDog" evidence="2">
    <location>
        <begin position="21"/>
        <end position="101"/>
    </location>
</feature>
<proteinExistence type="predicted"/>
<dbReference type="Gene3D" id="2.40.160.210">
    <property type="entry name" value="Acyl-CoA thioesterase, double hotdog domain"/>
    <property type="match status" value="1"/>
</dbReference>
<reference evidence="4 5" key="1">
    <citation type="submission" date="2012-09" db="EMBL/GenBank/DDBJ databases">
        <title>Genome Sequence of alkane-degrading Bacterium Alcanivorax sp. 521-1.</title>
        <authorList>
            <person name="Lai Q."/>
            <person name="Shao Z."/>
        </authorList>
    </citation>
    <scope>NUCLEOTIDE SEQUENCE [LARGE SCALE GENOMIC DNA]</scope>
    <source>
        <strain evidence="4 5">521-1</strain>
    </source>
</reference>
<name>A0ABS0AQF6_9GAMM</name>
<protein>
    <recommendedName>
        <fullName evidence="6">Thioesterase family protein</fullName>
    </recommendedName>
</protein>
<feature type="compositionally biased region" description="Basic and acidic residues" evidence="1">
    <location>
        <begin position="1"/>
        <end position="15"/>
    </location>
</feature>
<dbReference type="InterPro" id="IPR049449">
    <property type="entry name" value="TesB_ACOT8-like_N"/>
</dbReference>
<dbReference type="InterPro" id="IPR042171">
    <property type="entry name" value="Acyl-CoA_hotdog"/>
</dbReference>
<comment type="caution">
    <text evidence="4">The sequence shown here is derived from an EMBL/GenBank/DDBJ whole genome shotgun (WGS) entry which is preliminary data.</text>
</comment>
<dbReference type="Pfam" id="PF13622">
    <property type="entry name" value="4HBT_3"/>
    <property type="match status" value="1"/>
</dbReference>
<evidence type="ECO:0000259" key="3">
    <source>
        <dbReference type="Pfam" id="PF20789"/>
    </source>
</evidence>
<dbReference type="RefSeq" id="WP_194864883.1">
    <property type="nucleotide sequence ID" value="NZ_ARXX01000021.1"/>
</dbReference>
<dbReference type="Proteomes" id="UP000662703">
    <property type="component" value="Unassembled WGS sequence"/>
</dbReference>
<dbReference type="Pfam" id="PF20789">
    <property type="entry name" value="4HBT_3C"/>
    <property type="match status" value="1"/>
</dbReference>
<dbReference type="EMBL" id="ARXX01000021">
    <property type="protein sequence ID" value="MBF5056375.1"/>
    <property type="molecule type" value="Genomic_DNA"/>
</dbReference>
<keyword evidence="5" id="KW-1185">Reference proteome</keyword>
<evidence type="ECO:0008006" key="6">
    <source>
        <dbReference type="Google" id="ProtNLM"/>
    </source>
</evidence>
<evidence type="ECO:0000259" key="2">
    <source>
        <dbReference type="Pfam" id="PF13622"/>
    </source>
</evidence>
<sequence>MSTALFRRDGDRYHPSENAQGPWSPDYLHGGSPAGLLASALEPAGTEGGLRLARFTLDLLRPVPTAPLTVRVETVRGGRRLRLLQGDLFAGDVLVCRAAALYLEQVPLDVPEAARFEPGGLPPREPGSEASLAEIAARGDRDPFPLPGLHHTVAVSLVDGVEGRGRGRVWMRLPVPVVEGETCSPSVQAATLSDFGNGVGQLQVNDDTGSINADISLYLHRAPQGEWLGLDARARMQPNGNGLVETTLHDERGPVGRVLQATLAMPVYGG</sequence>
<feature type="region of interest" description="Disordered" evidence="1">
    <location>
        <begin position="1"/>
        <end position="25"/>
    </location>
</feature>
<evidence type="ECO:0000313" key="4">
    <source>
        <dbReference type="EMBL" id="MBF5056375.1"/>
    </source>
</evidence>
<dbReference type="InterPro" id="IPR029069">
    <property type="entry name" value="HotDog_dom_sf"/>
</dbReference>
<accession>A0ABS0AQF6</accession>
<feature type="domain" description="Acyl-CoA thioesterase-like C-terminal" evidence="3">
    <location>
        <begin position="143"/>
        <end position="263"/>
    </location>
</feature>